<dbReference type="GO" id="GO:0005524">
    <property type="term" value="F:ATP binding"/>
    <property type="evidence" value="ECO:0007669"/>
    <property type="project" value="UniProtKB-KW"/>
</dbReference>
<keyword evidence="4 6" id="KW-0067">ATP-binding</keyword>
<evidence type="ECO:0000256" key="4">
    <source>
        <dbReference type="ARBA" id="ARBA00022840"/>
    </source>
</evidence>
<dbReference type="Proteomes" id="UP000288227">
    <property type="component" value="Unassembled WGS sequence"/>
</dbReference>
<keyword evidence="3" id="KW-0547">Nucleotide-binding</keyword>
<dbReference type="InterPro" id="IPR050683">
    <property type="entry name" value="Bact_Polysacc_Export_ATP-bd"/>
</dbReference>
<comment type="caution">
    <text evidence="6">The sequence shown here is derived from an EMBL/GenBank/DDBJ whole genome shotgun (WGS) entry which is preliminary data.</text>
</comment>
<dbReference type="GO" id="GO:0140359">
    <property type="term" value="F:ABC-type transporter activity"/>
    <property type="evidence" value="ECO:0007669"/>
    <property type="project" value="InterPro"/>
</dbReference>
<sequence length="409" mass="45678">MKPILEVQNISKKYRIQHLSGGYLSLRERMVNALKFEKNNVEDFWALNDVSFSVNPGESVGIIGRNGAGKSTLLKVLSKITPPTSGSIVSRGRVASLLEVGTGFHPELTGRENIYFNGSLLGMKRFEIDSKFDEIVDFSGVEKFLDTPLKHFSSGMQLRLAFAVAAFLEPEILIIDEVLAVGDAEFQKKCLGKMEDVSKSGRTILFVSHQLGMVGQLCKNALLLDRGKIVCQGEVNEIINVYTNSYATSNTFVSKAIDMGKSYIIQQVQSLNNFSQVTSNFAHNEEIVLEIVFLATQLLRNTHLMVSVNNRNGQRVFSSDKALDHVKLEMNLPTTVRITIPKTTLTPGNYTFFVALHCPNTMGYDVADNICPISIYDNGSEFVQYENKWFYGDVYVSCKWEFKSEINAS</sequence>
<dbReference type="PANTHER" id="PTHR46743">
    <property type="entry name" value="TEICHOIC ACIDS EXPORT ATP-BINDING PROTEIN TAGH"/>
    <property type="match status" value="1"/>
</dbReference>
<dbReference type="GO" id="GO:0016020">
    <property type="term" value="C:membrane"/>
    <property type="evidence" value="ECO:0007669"/>
    <property type="project" value="InterPro"/>
</dbReference>
<dbReference type="CDD" id="cd03220">
    <property type="entry name" value="ABC_KpsT_Wzt"/>
    <property type="match status" value="1"/>
</dbReference>
<dbReference type="GO" id="GO:0016887">
    <property type="term" value="F:ATP hydrolysis activity"/>
    <property type="evidence" value="ECO:0007669"/>
    <property type="project" value="InterPro"/>
</dbReference>
<dbReference type="Gene3D" id="2.70.50.60">
    <property type="entry name" value="abc- transporter (atp binding component) like domain"/>
    <property type="match status" value="1"/>
</dbReference>
<dbReference type="CDD" id="cd10147">
    <property type="entry name" value="Wzt_C-like"/>
    <property type="match status" value="1"/>
</dbReference>
<evidence type="ECO:0000256" key="1">
    <source>
        <dbReference type="ARBA" id="ARBA00005417"/>
    </source>
</evidence>
<dbReference type="SMART" id="SM00382">
    <property type="entry name" value="AAA"/>
    <property type="match status" value="1"/>
</dbReference>
<dbReference type="RefSeq" id="WP_218022436.1">
    <property type="nucleotide sequence ID" value="NZ_BHXQ01000004.1"/>
</dbReference>
<evidence type="ECO:0000256" key="2">
    <source>
        <dbReference type="ARBA" id="ARBA00022448"/>
    </source>
</evidence>
<protein>
    <submittedName>
        <fullName evidence="6">ABC transporter ATP-binding protein</fullName>
    </submittedName>
</protein>
<organism evidence="6 7">
    <name type="scientific">Chryseotalea sanaruensis</name>
    <dbReference type="NCBI Taxonomy" id="2482724"/>
    <lineage>
        <taxon>Bacteria</taxon>
        <taxon>Pseudomonadati</taxon>
        <taxon>Bacteroidota</taxon>
        <taxon>Cytophagia</taxon>
        <taxon>Cytophagales</taxon>
        <taxon>Chryseotaleaceae</taxon>
        <taxon>Chryseotalea</taxon>
    </lineage>
</organism>
<name>A0A401UAW0_9BACT</name>
<dbReference type="Pfam" id="PF14524">
    <property type="entry name" value="Wzt_C"/>
    <property type="match status" value="1"/>
</dbReference>
<dbReference type="Pfam" id="PF00005">
    <property type="entry name" value="ABC_tran"/>
    <property type="match status" value="1"/>
</dbReference>
<dbReference type="InterPro" id="IPR003593">
    <property type="entry name" value="AAA+_ATPase"/>
</dbReference>
<dbReference type="SUPFAM" id="SSF52540">
    <property type="entry name" value="P-loop containing nucleoside triphosphate hydrolases"/>
    <property type="match status" value="1"/>
</dbReference>
<dbReference type="InterPro" id="IPR027417">
    <property type="entry name" value="P-loop_NTPase"/>
</dbReference>
<dbReference type="InterPro" id="IPR029439">
    <property type="entry name" value="Wzt_C"/>
</dbReference>
<keyword evidence="2" id="KW-0813">Transport</keyword>
<accession>A0A401UAW0</accession>
<evidence type="ECO:0000313" key="6">
    <source>
        <dbReference type="EMBL" id="GCC52043.1"/>
    </source>
</evidence>
<evidence type="ECO:0000313" key="7">
    <source>
        <dbReference type="Proteomes" id="UP000288227"/>
    </source>
</evidence>
<dbReference type="AlphaFoldDB" id="A0A401UAW0"/>
<keyword evidence="7" id="KW-1185">Reference proteome</keyword>
<gene>
    <name evidence="6" type="ORF">SanaruYs_22750</name>
</gene>
<evidence type="ECO:0000259" key="5">
    <source>
        <dbReference type="PROSITE" id="PS50893"/>
    </source>
</evidence>
<dbReference type="PANTHER" id="PTHR46743:SF2">
    <property type="entry name" value="TEICHOIC ACIDS EXPORT ATP-BINDING PROTEIN TAGH"/>
    <property type="match status" value="1"/>
</dbReference>
<comment type="similarity">
    <text evidence="1">Belongs to the ABC transporter superfamily.</text>
</comment>
<dbReference type="InterPro" id="IPR015860">
    <property type="entry name" value="ABC_transpr_TagH-like"/>
</dbReference>
<evidence type="ECO:0000256" key="3">
    <source>
        <dbReference type="ARBA" id="ARBA00022741"/>
    </source>
</evidence>
<dbReference type="PROSITE" id="PS50893">
    <property type="entry name" value="ABC_TRANSPORTER_2"/>
    <property type="match status" value="1"/>
</dbReference>
<dbReference type="EMBL" id="BHXQ01000004">
    <property type="protein sequence ID" value="GCC52043.1"/>
    <property type="molecule type" value="Genomic_DNA"/>
</dbReference>
<reference evidence="6 7" key="1">
    <citation type="submission" date="2018-11" db="EMBL/GenBank/DDBJ databases">
        <title>Chryseotalea sanarue gen. nov., sp., nov., a member of the family Cytophagaceae, isolated from a brackish lake in Hamamatsu Japan.</title>
        <authorList>
            <person name="Maejima Y."/>
            <person name="Iino T."/>
            <person name="Muraguchi Y."/>
            <person name="Fukuda K."/>
            <person name="Ohkuma M."/>
            <person name="Moriuchi R."/>
            <person name="Dohra H."/>
            <person name="Kimbara K."/>
            <person name="Shintani M."/>
        </authorList>
    </citation>
    <scope>NUCLEOTIDE SEQUENCE [LARGE SCALE GENOMIC DNA]</scope>
    <source>
        <strain evidence="6 7">Ys</strain>
    </source>
</reference>
<dbReference type="Gene3D" id="3.40.50.300">
    <property type="entry name" value="P-loop containing nucleotide triphosphate hydrolases"/>
    <property type="match status" value="1"/>
</dbReference>
<proteinExistence type="inferred from homology"/>
<dbReference type="InterPro" id="IPR003439">
    <property type="entry name" value="ABC_transporter-like_ATP-bd"/>
</dbReference>
<feature type="domain" description="ABC transporter" evidence="5">
    <location>
        <begin position="28"/>
        <end position="251"/>
    </location>
</feature>